<sequence length="334" mass="35979">MDPVRHLRFSLLTLVAVIGFGTVSYSLLEGWAPFDALYMTVITLSTVGFREVRPLSPEGKAFTILLIIFGAGIIAYAVGSLIQMIVEGQLRQLLGRKKLQKKISKLQGHYIVCGYGRIGTLICREFAARPMPFVVVEKDPVLCGRLSDDGILFVAGDATDDATLEKAGIRKANGLITAVTSDTENVYITLTARGLNPNLFILARAGEEGSELKLRRAGASKVISPYVIGATRMAQAILRPSVVDFIEIATAGHRLELQMEEVLVGRESSLAGQTLLTSGIRKDLGTIIVGIKKRDGTMVFNPASETVIAAGDILITLGERPAIENLERIAAGRS</sequence>
<proteinExistence type="predicted"/>
<evidence type="ECO:0000259" key="4">
    <source>
        <dbReference type="PROSITE" id="PS51202"/>
    </source>
</evidence>
<dbReference type="Gene3D" id="1.10.287.70">
    <property type="match status" value="1"/>
</dbReference>
<dbReference type="PROSITE" id="PS51202">
    <property type="entry name" value="RCK_C"/>
    <property type="match status" value="1"/>
</dbReference>
<dbReference type="Pfam" id="PF07885">
    <property type="entry name" value="Ion_trans_2"/>
    <property type="match status" value="1"/>
</dbReference>
<keyword evidence="2" id="KW-0472">Membrane</keyword>
<dbReference type="AlphaFoldDB" id="A0A2K2HAZ4"/>
<organism evidence="5 6">
    <name type="scientific">Geothermobacter hydrogeniphilus</name>
    <dbReference type="NCBI Taxonomy" id="1969733"/>
    <lineage>
        <taxon>Bacteria</taxon>
        <taxon>Pseudomonadati</taxon>
        <taxon>Thermodesulfobacteriota</taxon>
        <taxon>Desulfuromonadia</taxon>
        <taxon>Desulfuromonadales</taxon>
        <taxon>Geothermobacteraceae</taxon>
        <taxon>Geothermobacter</taxon>
    </lineage>
</organism>
<dbReference type="Pfam" id="PF02080">
    <property type="entry name" value="TrkA_C"/>
    <property type="match status" value="1"/>
</dbReference>
<dbReference type="Proteomes" id="UP000236340">
    <property type="component" value="Unassembled WGS sequence"/>
</dbReference>
<dbReference type="GO" id="GO:0005886">
    <property type="term" value="C:plasma membrane"/>
    <property type="evidence" value="ECO:0007669"/>
    <property type="project" value="UniProtKB-SubCell"/>
</dbReference>
<protein>
    <submittedName>
        <fullName evidence="5">Potassium channel protein</fullName>
    </submittedName>
</protein>
<evidence type="ECO:0000313" key="5">
    <source>
        <dbReference type="EMBL" id="PNU20410.1"/>
    </source>
</evidence>
<keyword evidence="2" id="KW-1133">Transmembrane helix</keyword>
<evidence type="ECO:0000313" key="6">
    <source>
        <dbReference type="Proteomes" id="UP000236340"/>
    </source>
</evidence>
<dbReference type="PANTHER" id="PTHR43833">
    <property type="entry name" value="POTASSIUM CHANNEL PROTEIN 2-RELATED-RELATED"/>
    <property type="match status" value="1"/>
</dbReference>
<dbReference type="InterPro" id="IPR006037">
    <property type="entry name" value="RCK_C"/>
</dbReference>
<dbReference type="SUPFAM" id="SSF116726">
    <property type="entry name" value="TrkA C-terminal domain-like"/>
    <property type="match status" value="1"/>
</dbReference>
<reference evidence="5 6" key="1">
    <citation type="journal article" date="2018" name="Genome Announc.">
        <title>Genome Sequence of Geothermobacter sp. HR-1 Iron Reducer from the Loihi Seamount.</title>
        <authorList>
            <person name="Smith H."/>
            <person name="Abuyen K."/>
            <person name="Tremblay J."/>
            <person name="Savalia P."/>
            <person name="Perez-Rodriguez I."/>
            <person name="Emerson D."/>
            <person name="Tully B."/>
            <person name="Amend J."/>
        </authorList>
    </citation>
    <scope>NUCLEOTIDE SEQUENCE [LARGE SCALE GENOMIC DNA]</scope>
    <source>
        <strain evidence="5 6">HR-1</strain>
    </source>
</reference>
<feature type="transmembrane region" description="Helical" evidence="2">
    <location>
        <begin position="61"/>
        <end position="86"/>
    </location>
</feature>
<accession>A0A2K2HAZ4</accession>
<evidence type="ECO:0000259" key="3">
    <source>
        <dbReference type="PROSITE" id="PS51201"/>
    </source>
</evidence>
<dbReference type="InterPro" id="IPR003148">
    <property type="entry name" value="RCK_N"/>
</dbReference>
<dbReference type="OrthoDB" id="9781411at2"/>
<keyword evidence="5" id="KW-0813">Transport</keyword>
<name>A0A2K2HAZ4_9BACT</name>
<keyword evidence="5" id="KW-0406">Ion transport</keyword>
<dbReference type="InterPro" id="IPR013099">
    <property type="entry name" value="K_chnl_dom"/>
</dbReference>
<dbReference type="EMBL" id="PPFX01000013">
    <property type="protein sequence ID" value="PNU20410.1"/>
    <property type="molecule type" value="Genomic_DNA"/>
</dbReference>
<dbReference type="PANTHER" id="PTHR43833:SF9">
    <property type="entry name" value="POTASSIUM CHANNEL PROTEIN YUGO-RELATED"/>
    <property type="match status" value="1"/>
</dbReference>
<feature type="domain" description="RCK N-terminal" evidence="3">
    <location>
        <begin position="107"/>
        <end position="224"/>
    </location>
</feature>
<evidence type="ECO:0000256" key="1">
    <source>
        <dbReference type="ARBA" id="ARBA00004651"/>
    </source>
</evidence>
<comment type="caution">
    <text evidence="5">The sequence shown here is derived from an EMBL/GenBank/DDBJ whole genome shotgun (WGS) entry which is preliminary data.</text>
</comment>
<dbReference type="InterPro" id="IPR036291">
    <property type="entry name" value="NAD(P)-bd_dom_sf"/>
</dbReference>
<dbReference type="GO" id="GO:0006813">
    <property type="term" value="P:potassium ion transport"/>
    <property type="evidence" value="ECO:0007669"/>
    <property type="project" value="InterPro"/>
</dbReference>
<keyword evidence="5" id="KW-0407">Ion channel</keyword>
<feature type="domain" description="RCK C-terminal" evidence="4">
    <location>
        <begin position="246"/>
        <end position="332"/>
    </location>
</feature>
<dbReference type="InterPro" id="IPR050721">
    <property type="entry name" value="Trk_Ktr_HKT_K-transport"/>
</dbReference>
<dbReference type="GO" id="GO:0008324">
    <property type="term" value="F:monoatomic cation transmembrane transporter activity"/>
    <property type="evidence" value="ECO:0007669"/>
    <property type="project" value="InterPro"/>
</dbReference>
<dbReference type="SUPFAM" id="SSF51735">
    <property type="entry name" value="NAD(P)-binding Rossmann-fold domains"/>
    <property type="match status" value="1"/>
</dbReference>
<gene>
    <name evidence="5" type="ORF">C2E25_07555</name>
</gene>
<dbReference type="InterPro" id="IPR036721">
    <property type="entry name" value="RCK_C_sf"/>
</dbReference>
<keyword evidence="2" id="KW-0812">Transmembrane</keyword>
<feature type="transmembrane region" description="Helical" evidence="2">
    <location>
        <begin position="7"/>
        <end position="25"/>
    </location>
</feature>
<dbReference type="PROSITE" id="PS51201">
    <property type="entry name" value="RCK_N"/>
    <property type="match status" value="1"/>
</dbReference>
<dbReference type="RefSeq" id="WP_103115152.1">
    <property type="nucleotide sequence ID" value="NZ_PPFX01000013.1"/>
</dbReference>
<dbReference type="Gene3D" id="3.40.50.720">
    <property type="entry name" value="NAD(P)-binding Rossmann-like Domain"/>
    <property type="match status" value="1"/>
</dbReference>
<dbReference type="SUPFAM" id="SSF81324">
    <property type="entry name" value="Voltage-gated potassium channels"/>
    <property type="match status" value="1"/>
</dbReference>
<evidence type="ECO:0000256" key="2">
    <source>
        <dbReference type="SAM" id="Phobius"/>
    </source>
</evidence>
<dbReference type="Pfam" id="PF02254">
    <property type="entry name" value="TrkA_N"/>
    <property type="match status" value="1"/>
</dbReference>
<dbReference type="Gene3D" id="3.30.70.1450">
    <property type="entry name" value="Regulator of K+ conductance, C-terminal domain"/>
    <property type="match status" value="1"/>
</dbReference>
<comment type="subcellular location">
    <subcellularLocation>
        <location evidence="1">Cell membrane</location>
        <topology evidence="1">Multi-pass membrane protein</topology>
    </subcellularLocation>
</comment>